<evidence type="ECO:0000313" key="2">
    <source>
        <dbReference type="Proteomes" id="UP000249464"/>
    </source>
</evidence>
<evidence type="ECO:0000313" key="1">
    <source>
        <dbReference type="EMBL" id="SGZ06103.1"/>
    </source>
</evidence>
<accession>A0A2X0MHP0</accession>
<sequence length="61" mass="6710">MRTLQPSLTAGVPFQAPEVPQLARRHLASSLEAAYAVEKIDRHYLPSTAIYRAAKASSCRL</sequence>
<dbReference type="EMBL" id="FQNC01000068">
    <property type="protein sequence ID" value="SGZ06103.1"/>
    <property type="molecule type" value="Genomic_DNA"/>
</dbReference>
<proteinExistence type="predicted"/>
<organism evidence="1 2">
    <name type="scientific">Microbotryum silenes-dioicae</name>
    <dbReference type="NCBI Taxonomy" id="796604"/>
    <lineage>
        <taxon>Eukaryota</taxon>
        <taxon>Fungi</taxon>
        <taxon>Dikarya</taxon>
        <taxon>Basidiomycota</taxon>
        <taxon>Pucciniomycotina</taxon>
        <taxon>Microbotryomycetes</taxon>
        <taxon>Microbotryales</taxon>
        <taxon>Microbotryaceae</taxon>
        <taxon>Microbotryum</taxon>
    </lineage>
</organism>
<name>A0A2X0MHP0_9BASI</name>
<dbReference type="AlphaFoldDB" id="A0A2X0MHP0"/>
<gene>
    <name evidence="1" type="primary">BQ5605_C031g10918</name>
    <name evidence="1" type="ORF">BQ5605_C031G10918</name>
</gene>
<dbReference type="Proteomes" id="UP000249464">
    <property type="component" value="Unassembled WGS sequence"/>
</dbReference>
<reference evidence="1 2" key="1">
    <citation type="submission" date="2016-11" db="EMBL/GenBank/DDBJ databases">
        <authorList>
            <person name="Jaros S."/>
            <person name="Januszkiewicz K."/>
            <person name="Wedrychowicz H."/>
        </authorList>
    </citation>
    <scope>NUCLEOTIDE SEQUENCE [LARGE SCALE GENOMIC DNA]</scope>
</reference>
<keyword evidence="2" id="KW-1185">Reference proteome</keyword>
<protein>
    <submittedName>
        <fullName evidence="1">BQ5605_C031g10918 protein</fullName>
    </submittedName>
</protein>